<gene>
    <name evidence="4" type="primary">LOC107001171</name>
</gene>
<keyword evidence="3" id="KW-1185">Reference proteome</keyword>
<dbReference type="InterPro" id="IPR010285">
    <property type="entry name" value="DNA_helicase_pif1-like_DEAD"/>
</dbReference>
<dbReference type="InterPro" id="IPR027417">
    <property type="entry name" value="P-loop_NTPase"/>
</dbReference>
<evidence type="ECO:0000259" key="2">
    <source>
        <dbReference type="Pfam" id="PF05970"/>
    </source>
</evidence>
<keyword evidence="1" id="KW-0067">ATP-binding</keyword>
<keyword evidence="1" id="KW-0547">Nucleotide-binding</keyword>
<keyword evidence="1" id="KW-0347">Helicase</keyword>
<dbReference type="Gene3D" id="3.40.50.300">
    <property type="entry name" value="P-loop containing nucleotide triphosphate hydrolases"/>
    <property type="match status" value="1"/>
</dbReference>
<reference evidence="3" key="1">
    <citation type="journal article" date="2014" name="Nat. Genet.">
        <title>The genome of the stress-tolerant wild tomato species Solanum pennellii.</title>
        <authorList>
            <person name="Bolger A."/>
            <person name="Scossa F."/>
            <person name="Bolger M.E."/>
            <person name="Lanz C."/>
            <person name="Maumus F."/>
            <person name="Tohge T."/>
            <person name="Quesneville H."/>
            <person name="Alseekh S."/>
            <person name="Sorensen I."/>
            <person name="Lichtenstein G."/>
            <person name="Fich E.A."/>
            <person name="Conte M."/>
            <person name="Keller H."/>
            <person name="Schneeberger K."/>
            <person name="Schwacke R."/>
            <person name="Ofner I."/>
            <person name="Vrebalov J."/>
            <person name="Xu Y."/>
            <person name="Osorio S."/>
            <person name="Aflitos S.A."/>
            <person name="Schijlen E."/>
            <person name="Jimenez-Gomez J.M."/>
            <person name="Ryngajllo M."/>
            <person name="Kimura S."/>
            <person name="Kumar R."/>
            <person name="Koenig D."/>
            <person name="Headland L.R."/>
            <person name="Maloof J.N."/>
            <person name="Sinha N."/>
            <person name="van Ham R.C."/>
            <person name="Lankhorst R.K."/>
            <person name="Mao L."/>
            <person name="Vogel A."/>
            <person name="Arsova B."/>
            <person name="Panstruga R."/>
            <person name="Fei Z."/>
            <person name="Rose J.K."/>
            <person name="Zamir D."/>
            <person name="Carrari F."/>
            <person name="Giovannoni J.J."/>
            <person name="Weigel D."/>
            <person name="Usadel B."/>
            <person name="Fernie A.R."/>
        </authorList>
    </citation>
    <scope>NUCLEOTIDE SEQUENCE [LARGE SCALE GENOMIC DNA]</scope>
    <source>
        <strain evidence="3">cv. LA0716</strain>
    </source>
</reference>
<proteinExistence type="inferred from homology"/>
<dbReference type="Proteomes" id="UP000694930">
    <property type="component" value="Chromosome 10"/>
</dbReference>
<dbReference type="GeneID" id="107001171"/>
<evidence type="ECO:0000313" key="4">
    <source>
        <dbReference type="RefSeq" id="XP_015054806.1"/>
    </source>
</evidence>
<dbReference type="SUPFAM" id="SSF52540">
    <property type="entry name" value="P-loop containing nucleoside triphosphate hydrolases"/>
    <property type="match status" value="1"/>
</dbReference>
<accession>A0ABM1FCB8</accession>
<organism evidence="3 4">
    <name type="scientific">Solanum pennellii</name>
    <name type="common">Tomato</name>
    <name type="synonym">Lycopersicon pennellii</name>
    <dbReference type="NCBI Taxonomy" id="28526"/>
    <lineage>
        <taxon>Eukaryota</taxon>
        <taxon>Viridiplantae</taxon>
        <taxon>Streptophyta</taxon>
        <taxon>Embryophyta</taxon>
        <taxon>Tracheophyta</taxon>
        <taxon>Spermatophyta</taxon>
        <taxon>Magnoliopsida</taxon>
        <taxon>eudicotyledons</taxon>
        <taxon>Gunneridae</taxon>
        <taxon>Pentapetalae</taxon>
        <taxon>asterids</taxon>
        <taxon>lamiids</taxon>
        <taxon>Solanales</taxon>
        <taxon>Solanaceae</taxon>
        <taxon>Solanoideae</taxon>
        <taxon>Solaneae</taxon>
        <taxon>Solanum</taxon>
        <taxon>Solanum subgen. Lycopersicon</taxon>
    </lineage>
</organism>
<dbReference type="PANTHER" id="PTHR10492:SF94">
    <property type="entry name" value="ATP-DEPENDENT DNA HELICASE"/>
    <property type="match status" value="1"/>
</dbReference>
<evidence type="ECO:0000313" key="3">
    <source>
        <dbReference type="Proteomes" id="UP000694930"/>
    </source>
</evidence>
<dbReference type="Pfam" id="PF05970">
    <property type="entry name" value="PIF1"/>
    <property type="match status" value="1"/>
</dbReference>
<name>A0ABM1FCB8_SOLPN</name>
<feature type="domain" description="DNA helicase Pif1-like DEAD-box helicase" evidence="2">
    <location>
        <begin position="31"/>
        <end position="153"/>
    </location>
</feature>
<sequence length="162" mass="18475">MLEQLQYSVDGPGGTGKTYTYRALLVKVRSRGGRTAQSRFEIPPLTSESTMTNMSKQSGASKLFRKEKVIIWDEAPMVRQKTIETVHRSFRDIMDIAKPFGRKVMVFGGDFRQVLPVVPKSTRAEIVNASLVKSYLRPLMKKIQFTRNMRAITDPTFSDFLH</sequence>
<dbReference type="EC" id="5.6.2.3" evidence="1"/>
<dbReference type="PANTHER" id="PTHR10492">
    <property type="match status" value="1"/>
</dbReference>
<keyword evidence="1" id="KW-0234">DNA repair</keyword>
<dbReference type="RefSeq" id="XP_015054806.1">
    <property type="nucleotide sequence ID" value="XM_015199320.1"/>
</dbReference>
<keyword evidence="1" id="KW-0378">Hydrolase</keyword>
<reference evidence="4" key="2">
    <citation type="submission" date="2025-08" db="UniProtKB">
        <authorList>
            <consortium name="RefSeq"/>
        </authorList>
    </citation>
    <scope>IDENTIFICATION</scope>
</reference>
<comment type="similarity">
    <text evidence="1">Belongs to the helicase family.</text>
</comment>
<evidence type="ECO:0000256" key="1">
    <source>
        <dbReference type="RuleBase" id="RU363044"/>
    </source>
</evidence>
<comment type="cofactor">
    <cofactor evidence="1">
        <name>Mg(2+)</name>
        <dbReference type="ChEBI" id="CHEBI:18420"/>
    </cofactor>
</comment>
<keyword evidence="1" id="KW-0227">DNA damage</keyword>
<comment type="catalytic activity">
    <reaction evidence="1">
        <text>ATP + H2O = ADP + phosphate + H(+)</text>
        <dbReference type="Rhea" id="RHEA:13065"/>
        <dbReference type="ChEBI" id="CHEBI:15377"/>
        <dbReference type="ChEBI" id="CHEBI:15378"/>
        <dbReference type="ChEBI" id="CHEBI:30616"/>
        <dbReference type="ChEBI" id="CHEBI:43474"/>
        <dbReference type="ChEBI" id="CHEBI:456216"/>
        <dbReference type="EC" id="5.6.2.3"/>
    </reaction>
</comment>
<keyword evidence="1" id="KW-0233">DNA recombination</keyword>
<protein>
    <recommendedName>
        <fullName evidence="1">ATP-dependent DNA helicase</fullName>
        <ecNumber evidence="1">5.6.2.3</ecNumber>
    </recommendedName>
</protein>